<dbReference type="Pfam" id="PF21302">
    <property type="entry name" value="Zn_ribbon_RlmA"/>
    <property type="match status" value="1"/>
</dbReference>
<dbReference type="Gene3D" id="3.40.630.30">
    <property type="match status" value="1"/>
</dbReference>
<name>A0A839E5R7_9MICO</name>
<keyword evidence="2" id="KW-0489">Methyltransferase</keyword>
<gene>
    <name evidence="2" type="ORF">FHX53_001601</name>
</gene>
<dbReference type="PROSITE" id="PS51186">
    <property type="entry name" value="GNAT"/>
    <property type="match status" value="1"/>
</dbReference>
<keyword evidence="3" id="KW-1185">Reference proteome</keyword>
<dbReference type="PANTHER" id="PTHR43792:SF1">
    <property type="entry name" value="N-ACETYLTRANSFERASE DOMAIN-CONTAINING PROTEIN"/>
    <property type="match status" value="1"/>
</dbReference>
<evidence type="ECO:0000313" key="3">
    <source>
        <dbReference type="Proteomes" id="UP000585905"/>
    </source>
</evidence>
<dbReference type="GO" id="GO:0008168">
    <property type="term" value="F:methyltransferase activity"/>
    <property type="evidence" value="ECO:0007669"/>
    <property type="project" value="UniProtKB-KW"/>
</dbReference>
<dbReference type="EMBL" id="JACGWX010000003">
    <property type="protein sequence ID" value="MBA8848009.1"/>
    <property type="molecule type" value="Genomic_DNA"/>
</dbReference>
<protein>
    <submittedName>
        <fullName evidence="2">RimJ/RimL family protein N-acetyltransferase/precorrin-6B methylase 2</fullName>
    </submittedName>
</protein>
<proteinExistence type="predicted"/>
<dbReference type="AlphaFoldDB" id="A0A839E5R7"/>
<dbReference type="GO" id="GO:0032259">
    <property type="term" value="P:methylation"/>
    <property type="evidence" value="ECO:0007669"/>
    <property type="project" value="UniProtKB-KW"/>
</dbReference>
<dbReference type="InterPro" id="IPR016181">
    <property type="entry name" value="Acyl_CoA_acyltransferase"/>
</dbReference>
<organism evidence="2 3">
    <name type="scientific">Microcella alkalica</name>
    <dbReference type="NCBI Taxonomy" id="355930"/>
    <lineage>
        <taxon>Bacteria</taxon>
        <taxon>Bacillati</taxon>
        <taxon>Actinomycetota</taxon>
        <taxon>Actinomycetes</taxon>
        <taxon>Micrococcales</taxon>
        <taxon>Microbacteriaceae</taxon>
        <taxon>Microcella</taxon>
    </lineage>
</organism>
<keyword evidence="2" id="KW-0808">Transferase</keyword>
<dbReference type="InterPro" id="IPR000182">
    <property type="entry name" value="GNAT_dom"/>
</dbReference>
<dbReference type="InterPro" id="IPR029063">
    <property type="entry name" value="SAM-dependent_MTases_sf"/>
</dbReference>
<dbReference type="SUPFAM" id="SSF53335">
    <property type="entry name" value="S-adenosyl-L-methionine-dependent methyltransferases"/>
    <property type="match status" value="1"/>
</dbReference>
<dbReference type="RefSeq" id="WP_182490817.1">
    <property type="nucleotide sequence ID" value="NZ_BAAAOV010000001.1"/>
</dbReference>
<dbReference type="InterPro" id="IPR051531">
    <property type="entry name" value="N-acetyltransferase"/>
</dbReference>
<comment type="caution">
    <text evidence="2">The sequence shown here is derived from an EMBL/GenBank/DDBJ whole genome shotgun (WGS) entry which is preliminary data.</text>
</comment>
<accession>A0A839E5R7</accession>
<dbReference type="SUPFAM" id="SSF55729">
    <property type="entry name" value="Acyl-CoA N-acyltransferases (Nat)"/>
    <property type="match status" value="1"/>
</dbReference>
<dbReference type="GO" id="GO:0016747">
    <property type="term" value="F:acyltransferase activity, transferring groups other than amino-acyl groups"/>
    <property type="evidence" value="ECO:0007669"/>
    <property type="project" value="InterPro"/>
</dbReference>
<dbReference type="Pfam" id="PF13302">
    <property type="entry name" value="Acetyltransf_3"/>
    <property type="match status" value="1"/>
</dbReference>
<dbReference type="Gene3D" id="3.40.50.150">
    <property type="entry name" value="Vaccinia Virus protein VP39"/>
    <property type="match status" value="1"/>
</dbReference>
<sequence>MTRTAPYRPLDTELTTERLALTPFHSDDAVAYAAICAARGGEPADPATILERIPALEHGLAQHGLGLRMLRLAGERWPVGYIALIPGRATVDEPELVSELLPAVRGHGLATEAAYELIAAAWRTGRERLWTTIAASNLASLRVAAKVGFIAQHVTNDERGEVVWSDPYSSGVTPAPPHDSDALTAALEIVECPLCREALERVDGGVRCEAGHHFDVARQGYASLRGGASTATGDTVAMVEARERVQASGAHDAIAAAIAEAVPVDARWLVDLGGGTGWHAARVLDARPSLRGIVLDASVPALRRAARAHERLAAVASDVWRGVPVQDASVDVVLRVFAPGGGERGAAELERILAPRARVVIAVPEADHHRELVESLRLLRVPAGKAEEAEASIPGARLVSSTRVRAVHELGRDQVLDLVMMGPNAFHQQREALSDLLVARDEPIAVTIAVSVVVLEIA</sequence>
<dbReference type="InterPro" id="IPR048647">
    <property type="entry name" value="RlmA_N"/>
</dbReference>
<feature type="domain" description="N-acetyltransferase" evidence="1">
    <location>
        <begin position="19"/>
        <end position="169"/>
    </location>
</feature>
<dbReference type="PANTHER" id="PTHR43792">
    <property type="entry name" value="GNAT FAMILY, PUTATIVE (AFU_ORTHOLOGUE AFUA_3G00765)-RELATED-RELATED"/>
    <property type="match status" value="1"/>
</dbReference>
<reference evidence="2 3" key="1">
    <citation type="submission" date="2020-07" db="EMBL/GenBank/DDBJ databases">
        <title>Sequencing the genomes of 1000 actinobacteria strains.</title>
        <authorList>
            <person name="Klenk H.-P."/>
        </authorList>
    </citation>
    <scope>NUCLEOTIDE SEQUENCE [LARGE SCALE GENOMIC DNA]</scope>
    <source>
        <strain evidence="2 3">DSM 19663</strain>
    </source>
</reference>
<evidence type="ECO:0000259" key="1">
    <source>
        <dbReference type="PROSITE" id="PS51186"/>
    </source>
</evidence>
<evidence type="ECO:0000313" key="2">
    <source>
        <dbReference type="EMBL" id="MBA8848009.1"/>
    </source>
</evidence>
<dbReference type="Proteomes" id="UP000585905">
    <property type="component" value="Unassembled WGS sequence"/>
</dbReference>